<name>A0A5C4MPR2_9RHOB</name>
<gene>
    <name evidence="1" type="ORF">FHG66_20260</name>
</gene>
<sequence>MRLAIPLGYGSDKARWEWIDEADRKLEACMTEVAVEVVVTAELKYREQVLRQHQHRAERKAALEEAERKARIEAEHQERERQERLAQARIDRLLGDAAAFRQASDIRAFVAVVTERLAGAAAEERAALETWLAWALAEADRIDPSLNGAFLRPMED</sequence>
<protein>
    <submittedName>
        <fullName evidence="1">Uncharacterized protein</fullName>
    </submittedName>
</protein>
<dbReference type="EMBL" id="VDFU01000049">
    <property type="protein sequence ID" value="TNC45242.1"/>
    <property type="molecule type" value="Genomic_DNA"/>
</dbReference>
<dbReference type="AlphaFoldDB" id="A0A5C4MPR2"/>
<comment type="caution">
    <text evidence="1">The sequence shown here is derived from an EMBL/GenBank/DDBJ whole genome shotgun (WGS) entry which is preliminary data.</text>
</comment>
<organism evidence="1 2">
    <name type="scientific">Rubellimicrobium rubrum</name>
    <dbReference type="NCBI Taxonomy" id="2585369"/>
    <lineage>
        <taxon>Bacteria</taxon>
        <taxon>Pseudomonadati</taxon>
        <taxon>Pseudomonadota</taxon>
        <taxon>Alphaproteobacteria</taxon>
        <taxon>Rhodobacterales</taxon>
        <taxon>Roseobacteraceae</taxon>
        <taxon>Rubellimicrobium</taxon>
    </lineage>
</organism>
<accession>A0A5C4MPR2</accession>
<proteinExistence type="predicted"/>
<keyword evidence="2" id="KW-1185">Reference proteome</keyword>
<evidence type="ECO:0000313" key="1">
    <source>
        <dbReference type="EMBL" id="TNC45242.1"/>
    </source>
</evidence>
<dbReference type="RefSeq" id="WP_139078963.1">
    <property type="nucleotide sequence ID" value="NZ_VDFU01000049.1"/>
</dbReference>
<reference evidence="1 2" key="1">
    <citation type="submission" date="2019-06" db="EMBL/GenBank/DDBJ databases">
        <title>YIM 131921 draft genome.</title>
        <authorList>
            <person name="Jiang L."/>
        </authorList>
    </citation>
    <scope>NUCLEOTIDE SEQUENCE [LARGE SCALE GENOMIC DNA]</scope>
    <source>
        <strain evidence="1 2">YIM 131921</strain>
    </source>
</reference>
<dbReference type="Proteomes" id="UP000305887">
    <property type="component" value="Unassembled WGS sequence"/>
</dbReference>
<evidence type="ECO:0000313" key="2">
    <source>
        <dbReference type="Proteomes" id="UP000305887"/>
    </source>
</evidence>